<reference evidence="2" key="3">
    <citation type="submission" date="2005-04" db="EMBL/GenBank/DDBJ databases">
        <authorList>
            <person name="Buell R."/>
        </authorList>
    </citation>
    <scope>NUCLEOTIDE SEQUENCE</scope>
</reference>
<dbReference type="InterPro" id="IPR026960">
    <property type="entry name" value="RVT-Znf"/>
</dbReference>
<organism evidence="2">
    <name type="scientific">Oryza sativa subsp. japonica</name>
    <name type="common">Rice</name>
    <dbReference type="NCBI Taxonomy" id="39947"/>
    <lineage>
        <taxon>Eukaryota</taxon>
        <taxon>Viridiplantae</taxon>
        <taxon>Streptophyta</taxon>
        <taxon>Embryophyta</taxon>
        <taxon>Tracheophyta</taxon>
        <taxon>Spermatophyta</taxon>
        <taxon>Magnoliopsida</taxon>
        <taxon>Liliopsida</taxon>
        <taxon>Poales</taxon>
        <taxon>Poaceae</taxon>
        <taxon>BOP clade</taxon>
        <taxon>Oryzoideae</taxon>
        <taxon>Oryzeae</taxon>
        <taxon>Oryzinae</taxon>
        <taxon>Oryza</taxon>
        <taxon>Oryza sativa</taxon>
    </lineage>
</organism>
<dbReference type="SUPFAM" id="SSF56219">
    <property type="entry name" value="DNase I-like"/>
    <property type="match status" value="1"/>
</dbReference>
<dbReference type="PANTHER" id="PTHR33116:SF78">
    <property type="entry name" value="OS12G0587133 PROTEIN"/>
    <property type="match status" value="1"/>
</dbReference>
<dbReference type="AlphaFoldDB" id="Q53K65"/>
<dbReference type="InterPro" id="IPR043502">
    <property type="entry name" value="DNA/RNA_pol_sf"/>
</dbReference>
<dbReference type="Pfam" id="PF00078">
    <property type="entry name" value="RVT_1"/>
    <property type="match status" value="1"/>
</dbReference>
<dbReference type="SUPFAM" id="SSF56672">
    <property type="entry name" value="DNA/RNA polymerases"/>
    <property type="match status" value="1"/>
</dbReference>
<dbReference type="PANTHER" id="PTHR33116">
    <property type="entry name" value="REVERSE TRANSCRIPTASE ZINC-BINDING DOMAIN-CONTAINING PROTEIN-RELATED-RELATED"/>
    <property type="match status" value="1"/>
</dbReference>
<dbReference type="EMBL" id="AC146816">
    <property type="protein sequence ID" value="AAX95598.1"/>
    <property type="molecule type" value="Genomic_DNA"/>
</dbReference>
<dbReference type="Gene3D" id="3.60.10.10">
    <property type="entry name" value="Endonuclease/exonuclease/phosphatase"/>
    <property type="match status" value="1"/>
</dbReference>
<sequence length="1090" mass="123723">MATITDRQGREIGGNRLNNFSFLSAIGTSGGIALFWDDSEIDATNITEKTYSISANITLKDTGASFLLTTVYGPSRDNEKLEFLQEMASLLPPVQTPWIILGDFNLIYEARDKNNLNLNRSLMGQFRAALNRNGLKEIRLQNRKYTWGNEREQATLVKLDRVFCSCQGDLLFTNFLLQAMSTSFSDHCPLLLLNADRPRRKAHFNFENFWIKLPGFLKQVTETWERETGSLNPVRLSKKLSNTTLALRKWSRTKLGGLENGVPHGAGINPKVNGCRRKNFIHTLNTATSILSAHEDKENHLLEHFISIMGTRKQRTCTIDWDNIEMNQVEPNDLVLPFTEEEVWSAIRQSPTEKAPGPDGFTGAFYKSCWEIIKANVMECFHWFYNLGRGKMHCINRANITLIPKKGLANSIGDYRPISLIHSLAKLMSKVLALQLAKQLDSLVSNTQSAFIKGRCIQDNFLCVRNVVRKLHATKKPSLFFKLDITKSFNSVSWEYLLEQLQEMGFSDRWRDWISLLLATSTSRIFLNGSLEQSIQHQRGLRQGDPLSPYLFILAIDPLQKILDMATSEGILTKVASRAVKFRTSLYADDAAVFINPARQEVQNFLQILENFGAATGLQVNTTKSSLTPICCSDQDLLEVMAIFDGQQGDFPLTYLGLPLMPGKLKHVHLQPAMDKIKARMGGWKSKLVYQSGRKVLVKTVLSAMPTYLLTVLKPPKGFLNDIDKTRRKFLWAGDQDALGGKSKVNWQQVCSPIDCGGLGIPCLEKFSRSLRLRWLWYEWTNPEKPWIGTPPPCDDTDRTLFAAATRVTLGDGRKAILWESNWIGGQPLKSIAPNLFKHSKRKNRSVSEALTNNAWIGDLRQGITTQLLQEFVQVWQVLYNAEIELHEGEEDTIQWIGTASGSYSVSSTYNVQFMGRTKSNSADLIWKTWAPGKHKFFAWLLAHNRIWTADRLQCRGWPNNYFCQLCFRNLETAQHLFKECPFVQQIWNEARRQIRPRRFQDSSEDGTLLDWWRSQTSNAEKIQKKRTTLRCPDGAMGNLDGKKQPHLPKHRVDTAGDCKQDCGRDAALGNGRRQGSTECNIARVVLLSP</sequence>
<dbReference type="Pfam" id="PF13966">
    <property type="entry name" value="zf-RVT"/>
    <property type="match status" value="1"/>
</dbReference>
<evidence type="ECO:0000313" key="2">
    <source>
        <dbReference type="EMBL" id="AAX95598.1"/>
    </source>
</evidence>
<feature type="domain" description="Reverse transcriptase" evidence="1">
    <location>
        <begin position="384"/>
        <end position="660"/>
    </location>
</feature>
<dbReference type="InterPro" id="IPR036691">
    <property type="entry name" value="Endo/exonu/phosph_ase_sf"/>
</dbReference>
<evidence type="ECO:0000259" key="1">
    <source>
        <dbReference type="PROSITE" id="PS50878"/>
    </source>
</evidence>
<dbReference type="PROSITE" id="PS50878">
    <property type="entry name" value="RT_POL"/>
    <property type="match status" value="1"/>
</dbReference>
<reference evidence="3" key="2">
    <citation type="journal article" date="2005" name="Genome Res.">
        <title>Sequence, annotation, and analysis of synteny between rice chromosome 3 and diverged grass species.</title>
        <authorList>
            <consortium name="Rice Chromosome 3 Sequencing Consortium"/>
            <person name="Buell C.R."/>
            <person name="Yuan Q."/>
            <person name="Ouyang S."/>
            <person name="Liu J."/>
            <person name="Zhu W."/>
            <person name="Wang A."/>
            <person name="Maiti R."/>
            <person name="Haas B."/>
            <person name="Wortman J."/>
            <person name="Pertea M."/>
            <person name="Jones K.M."/>
            <person name="Kim M."/>
            <person name="Overton L."/>
            <person name="Tsitrin T."/>
            <person name="Fadrosh D."/>
            <person name="Bera J."/>
            <person name="Weaver B."/>
            <person name="Jin S."/>
            <person name="Johri S."/>
            <person name="Reardon M."/>
            <person name="Webb K."/>
            <person name="Hill J."/>
            <person name="Moffat K."/>
            <person name="Tallon L."/>
            <person name="Van Aken S."/>
            <person name="Lewis M."/>
            <person name="Utterback T."/>
            <person name="Feldblyum T."/>
            <person name="Zismann V."/>
            <person name="Iobst S."/>
            <person name="Hsiao J."/>
            <person name="de Vazeille A.R."/>
            <person name="Salzberg S.L."/>
            <person name="White O."/>
            <person name="Fraser C."/>
            <person name="Yu Y."/>
            <person name="Kim H."/>
            <person name="Rambo T."/>
            <person name="Currie J."/>
            <person name="Collura K."/>
            <person name="Kernodle-Thompson S."/>
            <person name="Wei F."/>
            <person name="Kudrna K."/>
            <person name="Ammiraju J.S."/>
            <person name="Luo M."/>
            <person name="Goicoechea J.L."/>
            <person name="Wing R.A."/>
            <person name="Henry D."/>
            <person name="Oates R."/>
            <person name="Palmer M."/>
            <person name="Pries G."/>
            <person name="Saski C."/>
            <person name="Simmons J."/>
            <person name="Soderlund C."/>
            <person name="Nelson W."/>
            <person name="de la Bastide M."/>
            <person name="Spiegel L."/>
            <person name="Nascimento L."/>
            <person name="Huang E."/>
            <person name="Preston R."/>
            <person name="Zutavern T."/>
            <person name="Palmer L."/>
            <person name="O'Shaughnessy A."/>
            <person name="Dike S."/>
            <person name="McCombie W.R."/>
            <person name="Minx P."/>
            <person name="Cordum H."/>
            <person name="Wilson R."/>
            <person name="Jin W."/>
            <person name="Lee H.R."/>
            <person name="Jiang J."/>
            <person name="Jackson S."/>
        </authorList>
    </citation>
    <scope>NUCLEOTIDE SEQUENCE [LARGE SCALE GENOMIC DNA]</scope>
</reference>
<proteinExistence type="predicted"/>
<evidence type="ECO:0000313" key="3">
    <source>
        <dbReference type="EMBL" id="ABF97738.1"/>
    </source>
</evidence>
<reference evidence="3" key="4">
    <citation type="submission" date="2006-06" db="EMBL/GenBank/DDBJ databases">
        <authorList>
            <person name="Buell R."/>
            <person name="Wing R.A."/>
            <person name="McCombie W.A."/>
            <person name="Ouyang S."/>
        </authorList>
    </citation>
    <scope>NUCLEOTIDE SEQUENCE</scope>
</reference>
<dbReference type="InterPro" id="IPR000477">
    <property type="entry name" value="RT_dom"/>
</dbReference>
<gene>
    <name evidence="3" type="ordered locus">LOC_Os03g43040</name>
</gene>
<name>Q53K65_ORYSJ</name>
<dbReference type="EMBL" id="DP000009">
    <property type="protein sequence ID" value="ABF97738.1"/>
    <property type="molecule type" value="Genomic_DNA"/>
</dbReference>
<accession>Q53K65</accession>
<reference evidence="2" key="1">
    <citation type="submission" date="2003-10" db="EMBL/GenBank/DDBJ databases">
        <authorList>
            <person name="Buell C."/>
            <person name="Yuan Q."/>
            <person name="Ouyang S."/>
            <person name="Liu J."/>
            <person name="Wang A."/>
            <person name="Maiti R."/>
            <person name="Lin H."/>
            <person name="Zhu W."/>
            <person name="Hamilton J."/>
            <person name="Jones K."/>
            <person name="Tallon L."/>
            <person name="Feldblyum T."/>
            <person name="Tsitrin T."/>
            <person name="Bera J."/>
            <person name="Kim M."/>
            <person name="Jin S."/>
            <person name="Fadrosh D."/>
            <person name="Vuong H."/>
            <person name="Overton II L."/>
            <person name="Reardon M."/>
            <person name="Weaver B."/>
            <person name="Johri S."/>
            <person name="Lewis M."/>
            <person name="Utterback T."/>
            <person name="Van Aken S."/>
            <person name="Wortman J."/>
            <person name="Haas B."/>
            <person name="Koo H."/>
            <person name="Zismann V."/>
            <person name="Hsiao J."/>
            <person name="Iobst S."/>
            <person name="de Vazeilles A."/>
            <person name="White O."/>
            <person name="Salzberg S."/>
            <person name="Fraser C."/>
        </authorList>
    </citation>
    <scope>NUCLEOTIDE SEQUENCE</scope>
</reference>
<protein>
    <submittedName>
        <fullName evidence="3">Retrotransposon protein, putative, unclassified</fullName>
    </submittedName>
</protein>
<dbReference type="CDD" id="cd01650">
    <property type="entry name" value="RT_nLTR_like"/>
    <property type="match status" value="1"/>
</dbReference>